<gene>
    <name evidence="2" type="ORF">PMZ80_009084</name>
</gene>
<protein>
    <submittedName>
        <fullName evidence="2">Uncharacterized protein</fullName>
    </submittedName>
</protein>
<dbReference type="GeneID" id="90002533"/>
<name>A0ABR0RE42_9EURO</name>
<evidence type="ECO:0000313" key="2">
    <source>
        <dbReference type="EMBL" id="KAK5938892.1"/>
    </source>
</evidence>
<comment type="caution">
    <text evidence="2">The sequence shown here is derived from an EMBL/GenBank/DDBJ whole genome shotgun (WGS) entry which is preliminary data.</text>
</comment>
<feature type="region of interest" description="Disordered" evidence="1">
    <location>
        <begin position="248"/>
        <end position="345"/>
    </location>
</feature>
<evidence type="ECO:0000256" key="1">
    <source>
        <dbReference type="SAM" id="MobiDB-lite"/>
    </source>
</evidence>
<accession>A0ABR0RE42</accession>
<organism evidence="2 3">
    <name type="scientific">Knufia obscura</name>
    <dbReference type="NCBI Taxonomy" id="1635080"/>
    <lineage>
        <taxon>Eukaryota</taxon>
        <taxon>Fungi</taxon>
        <taxon>Dikarya</taxon>
        <taxon>Ascomycota</taxon>
        <taxon>Pezizomycotina</taxon>
        <taxon>Eurotiomycetes</taxon>
        <taxon>Chaetothyriomycetidae</taxon>
        <taxon>Chaetothyriales</taxon>
        <taxon>Trichomeriaceae</taxon>
        <taxon>Knufia</taxon>
    </lineage>
</organism>
<feature type="compositionally biased region" description="Basic and acidic residues" evidence="1">
    <location>
        <begin position="265"/>
        <end position="281"/>
    </location>
</feature>
<proteinExistence type="predicted"/>
<dbReference type="RefSeq" id="XP_064726982.1">
    <property type="nucleotide sequence ID" value="XM_064877480.1"/>
</dbReference>
<reference evidence="2 3" key="1">
    <citation type="journal article" date="2023" name="Res Sq">
        <title>Genomic and morphological characterization of Knufia obscura isolated from the Mars 2020 spacecraft assembly facility.</title>
        <authorList>
            <person name="Chander A.M."/>
            <person name="Teixeira M.M."/>
            <person name="Singh N.K."/>
            <person name="Williams M.P."/>
            <person name="Parker C.W."/>
            <person name="Leo P."/>
            <person name="Stajich J.E."/>
            <person name="Torok T."/>
            <person name="Tighe S."/>
            <person name="Mason C.E."/>
            <person name="Venkateswaran K."/>
        </authorList>
    </citation>
    <scope>NUCLEOTIDE SEQUENCE [LARGE SCALE GENOMIC DNA]</scope>
    <source>
        <strain evidence="2 3">CCFEE 5817</strain>
    </source>
</reference>
<sequence>MPTIDPGPLCRALKLSDPARSIKHEHIDSDCKLSCRPRIANEVQVQARETLRQITTELQHDKDKKPELEKLANLLLCTNRRYRDRPSDVRRTTIEWDLRLDKRRHRAIRDALTLAADAALLEKMRHRMDRGTEGDVFRMNIVHACQAALAQFGRRGGNDAAGIEECQLAEARVFWFILIHLGPQRVQPFLITQCQGKQTLRYGYYYITNTEYGEIYGFSTKITDEELKEEVIHNIDLQSVIQDKLRQGRPVDGMAPGHPSLKEAPSSEKRSRRREQWRSEQDVVTSAAAVSSSAVEVTSEAPTQHPEAASRPSKGRQEVGETQSTVADKDQIEEVWTGIEGASYH</sequence>
<keyword evidence="3" id="KW-1185">Reference proteome</keyword>
<evidence type="ECO:0000313" key="3">
    <source>
        <dbReference type="Proteomes" id="UP001334248"/>
    </source>
</evidence>
<dbReference type="EMBL" id="JAVHJV010000012">
    <property type="protein sequence ID" value="KAK5938892.1"/>
    <property type="molecule type" value="Genomic_DNA"/>
</dbReference>
<dbReference type="Proteomes" id="UP001334248">
    <property type="component" value="Unassembled WGS sequence"/>
</dbReference>
<feature type="compositionally biased region" description="Low complexity" evidence="1">
    <location>
        <begin position="283"/>
        <end position="301"/>
    </location>
</feature>